<sequence length="396" mass="45799">MIQYNITYHTFFNPMSNISKRLQAIDALRGLVILIMMVDHVRETFYLHYQVPDPMLIPSTEESLFFSRVLAHICAPVFVVLTGLSAYLYQAKNNSIRMTREFLIKRGLFLIFLELIVINFAWTGKFPPDVIYLQVIWAIGLSMLALAALIGLPKKLLWVISLVIIFGHNLLDQISFSNVPIIHSLWLILHERGWIEFGDVIRFRTSYPVLPWISVITLGYCIGTQVFDQSVEPNKRNKILLTFGLSSLTLFFILRFINVYGDQAWSIMPTFTESLMSFFNVTKYPPSLLFILWNVGIGLILLVLLQKVETKNWIKPLIVFGSVPMFFYIVHLYVLKGLYLIAVEVFGKNYGDYYGVSSVGMLWLISLFLCIGLYPLMVKFSNFKHKNKHIPFLKYF</sequence>
<proteinExistence type="predicted"/>
<feature type="transmembrane region" description="Helical" evidence="1">
    <location>
        <begin position="239"/>
        <end position="261"/>
    </location>
</feature>
<dbReference type="Proteomes" id="UP000199035">
    <property type="component" value="Unassembled WGS sequence"/>
</dbReference>
<dbReference type="InterPro" id="IPR012429">
    <property type="entry name" value="HGSNAT_cat"/>
</dbReference>
<evidence type="ECO:0000313" key="3">
    <source>
        <dbReference type="EMBL" id="SDY25187.1"/>
    </source>
</evidence>
<reference evidence="4" key="1">
    <citation type="submission" date="2016-10" db="EMBL/GenBank/DDBJ databases">
        <authorList>
            <person name="Varghese N."/>
            <person name="Submissions S."/>
        </authorList>
    </citation>
    <scope>NUCLEOTIDE SEQUENCE [LARGE SCALE GENOMIC DNA]</scope>
    <source>
        <strain evidence="4">ANC 5109</strain>
    </source>
</reference>
<feature type="transmembrane region" description="Helical" evidence="1">
    <location>
        <begin position="130"/>
        <end position="149"/>
    </location>
</feature>
<evidence type="ECO:0000313" key="4">
    <source>
        <dbReference type="Proteomes" id="UP000199035"/>
    </source>
</evidence>
<keyword evidence="4" id="KW-1185">Reference proteome</keyword>
<evidence type="ECO:0000256" key="1">
    <source>
        <dbReference type="SAM" id="Phobius"/>
    </source>
</evidence>
<feature type="transmembrane region" description="Helical" evidence="1">
    <location>
        <begin position="103"/>
        <end position="124"/>
    </location>
</feature>
<organism evidence="3 4">
    <name type="scientific">Acinetobacter kyonggiensis</name>
    <dbReference type="NCBI Taxonomy" id="595670"/>
    <lineage>
        <taxon>Bacteria</taxon>
        <taxon>Pseudomonadati</taxon>
        <taxon>Pseudomonadota</taxon>
        <taxon>Gammaproteobacteria</taxon>
        <taxon>Moraxellales</taxon>
        <taxon>Moraxellaceae</taxon>
        <taxon>Acinetobacter</taxon>
    </lineage>
</organism>
<evidence type="ECO:0000259" key="2">
    <source>
        <dbReference type="Pfam" id="PF07786"/>
    </source>
</evidence>
<dbReference type="PANTHER" id="PTHR40407:SF1">
    <property type="entry name" value="HEPARAN-ALPHA-GLUCOSAMINIDE N-ACETYLTRANSFERASE CATALYTIC DOMAIN-CONTAINING PROTEIN"/>
    <property type="match status" value="1"/>
</dbReference>
<protein>
    <submittedName>
        <fullName evidence="3">Uncharacterized membrane protein</fullName>
    </submittedName>
</protein>
<name>A0A1H3IC47_9GAMM</name>
<dbReference type="EMBL" id="FNPK01000006">
    <property type="protein sequence ID" value="SDY25187.1"/>
    <property type="molecule type" value="Genomic_DNA"/>
</dbReference>
<feature type="transmembrane region" description="Helical" evidence="1">
    <location>
        <begin position="284"/>
        <end position="305"/>
    </location>
</feature>
<dbReference type="Pfam" id="PF07786">
    <property type="entry name" value="HGSNAT_cat"/>
    <property type="match status" value="1"/>
</dbReference>
<feature type="transmembrane region" description="Helical" evidence="1">
    <location>
        <begin position="317"/>
        <end position="341"/>
    </location>
</feature>
<feature type="transmembrane region" description="Helical" evidence="1">
    <location>
        <begin position="353"/>
        <end position="376"/>
    </location>
</feature>
<feature type="domain" description="Heparan-alpha-glucosaminide N-acetyltransferase catalytic" evidence="2">
    <location>
        <begin position="21"/>
        <end position="253"/>
    </location>
</feature>
<keyword evidence="1" id="KW-1133">Transmembrane helix</keyword>
<dbReference type="AlphaFoldDB" id="A0A1H3IC47"/>
<keyword evidence="1" id="KW-0812">Transmembrane</keyword>
<feature type="transmembrane region" description="Helical" evidence="1">
    <location>
        <begin position="209"/>
        <end position="227"/>
    </location>
</feature>
<keyword evidence="1" id="KW-0472">Membrane</keyword>
<feature type="transmembrane region" description="Helical" evidence="1">
    <location>
        <begin position="156"/>
        <end position="189"/>
    </location>
</feature>
<feature type="transmembrane region" description="Helical" evidence="1">
    <location>
        <begin position="27"/>
        <end position="49"/>
    </location>
</feature>
<dbReference type="STRING" id="595670.SAMN05421643_10665"/>
<dbReference type="PANTHER" id="PTHR40407">
    <property type="entry name" value="MEMBRANE PROTEIN-LIKE PROTEIN"/>
    <property type="match status" value="1"/>
</dbReference>
<feature type="transmembrane region" description="Helical" evidence="1">
    <location>
        <begin position="69"/>
        <end position="91"/>
    </location>
</feature>
<accession>A0A1H3IC47</accession>
<gene>
    <name evidence="3" type="ORF">SAMN05421643_10665</name>
</gene>